<proteinExistence type="predicted"/>
<reference evidence="4" key="1">
    <citation type="journal article" date="2011" name="Proc. Natl. Acad. Sci. U.S.A.">
        <title>Obligate biotrophy features unraveled by the genomic analysis of rust fungi.</title>
        <authorList>
            <person name="Duplessis S."/>
            <person name="Cuomo C.A."/>
            <person name="Lin Y.-C."/>
            <person name="Aerts A."/>
            <person name="Tisserant E."/>
            <person name="Veneault-Fourrey C."/>
            <person name="Joly D.L."/>
            <person name="Hacquard S."/>
            <person name="Amselem J."/>
            <person name="Cantarel B.L."/>
            <person name="Chiu R."/>
            <person name="Coutinho P.M."/>
            <person name="Feau N."/>
            <person name="Field M."/>
            <person name="Frey P."/>
            <person name="Gelhaye E."/>
            <person name="Goldberg J."/>
            <person name="Grabherr M.G."/>
            <person name="Kodira C.D."/>
            <person name="Kohler A."/>
            <person name="Kuees U."/>
            <person name="Lindquist E.A."/>
            <person name="Lucas S.M."/>
            <person name="Mago R."/>
            <person name="Mauceli E."/>
            <person name="Morin E."/>
            <person name="Murat C."/>
            <person name="Pangilinan J.L."/>
            <person name="Park R."/>
            <person name="Pearson M."/>
            <person name="Quesneville H."/>
            <person name="Rouhier N."/>
            <person name="Sakthikumar S."/>
            <person name="Salamov A.A."/>
            <person name="Schmutz J."/>
            <person name="Selles B."/>
            <person name="Shapiro H."/>
            <person name="Tanguay P."/>
            <person name="Tuskan G.A."/>
            <person name="Henrissat B."/>
            <person name="Van de Peer Y."/>
            <person name="Rouze P."/>
            <person name="Ellis J.G."/>
            <person name="Dodds P.N."/>
            <person name="Schein J.E."/>
            <person name="Zhong S."/>
            <person name="Hamelin R.C."/>
            <person name="Grigoriev I.V."/>
            <person name="Szabo L.J."/>
            <person name="Martin F."/>
        </authorList>
    </citation>
    <scope>NUCLEOTIDE SEQUENCE [LARGE SCALE GENOMIC DNA]</scope>
    <source>
        <strain evidence="4">98AG31 / pathotype 3-4-7</strain>
    </source>
</reference>
<dbReference type="Proteomes" id="UP000001072">
    <property type="component" value="Unassembled WGS sequence"/>
</dbReference>
<evidence type="ECO:0000313" key="4">
    <source>
        <dbReference type="Proteomes" id="UP000001072"/>
    </source>
</evidence>
<evidence type="ECO:0000313" key="3">
    <source>
        <dbReference type="EMBL" id="EGG05601.1"/>
    </source>
</evidence>
<dbReference type="KEGG" id="mlr:MELLADRAFT_87865"/>
<protein>
    <submittedName>
        <fullName evidence="3">Uncharacterized protein</fullName>
    </submittedName>
</protein>
<feature type="compositionally biased region" description="Basic residues" evidence="2">
    <location>
        <begin position="685"/>
        <end position="696"/>
    </location>
</feature>
<feature type="region of interest" description="Disordered" evidence="2">
    <location>
        <begin position="352"/>
        <end position="416"/>
    </location>
</feature>
<dbReference type="InParanoid" id="F4RPT1"/>
<organism evidence="4">
    <name type="scientific">Melampsora larici-populina (strain 98AG31 / pathotype 3-4-7)</name>
    <name type="common">Poplar leaf rust fungus</name>
    <dbReference type="NCBI Taxonomy" id="747676"/>
    <lineage>
        <taxon>Eukaryota</taxon>
        <taxon>Fungi</taxon>
        <taxon>Dikarya</taxon>
        <taxon>Basidiomycota</taxon>
        <taxon>Pucciniomycotina</taxon>
        <taxon>Pucciniomycetes</taxon>
        <taxon>Pucciniales</taxon>
        <taxon>Melampsoraceae</taxon>
        <taxon>Melampsora</taxon>
    </lineage>
</organism>
<name>F4RPT1_MELLP</name>
<dbReference type="RefSeq" id="XP_007411090.1">
    <property type="nucleotide sequence ID" value="XM_007411028.1"/>
</dbReference>
<accession>F4RPT1</accession>
<evidence type="ECO:0000256" key="1">
    <source>
        <dbReference type="SAM" id="Coils"/>
    </source>
</evidence>
<sequence length="747" mass="85632">MMAGAREEDRRYMAKLVHKEIVTLHQELSNQNASHDVTMTNTEDDILASEIQALRATVQALESTMHKQQNTVEQYSQKVELLEYIPRISPLKSTGDDTEIDGAEDLLEQRVSAVESSLFSAEAEAQREAIDAKKFAKFQEQMLNLIKAMVEDRNHSNSAERRGHQSEVLESEEPKLDLEKEFNSRFSTFRQTIDDQVEKWIAITIARTSGKEKASELHDNLRSREEENRRQISEQAKAIIKMSTDLSFSTQRHPVGLQISTEADSQRQVSNFEAPLIGGGNLPILQFSRNLGADNRQSGSLQSSLGEVPGERRDCQVEVRTAGTLTSGTEIPNSAGNSQHTTFLETESQSMHNNLANHPSNSQTPTDIKGPTRTSLENPNVQTFSSQPRLTPASRKSNKWRRSSITPKKPKGLSLRQERLLMSPQVKEADEQTAGQVQKHFRLMAGVDRCKADFPKCPTLEDLENLPELTVDYKTAPLGEAVRNLIRPDQLQPTWKIEEMELTVKGMHPYFRRRLQQYSLPYIGSSIARDVKADDWNRRVLAFCTDTFNRAYAGQEYHVVNHDPHRIMKLMKEHIEYRLKNMRKYKNQIDALELSQKRDRQQQRRLRLAIRRKEVCEPPEDSPFSRFSGLFEDEQLCSSDESDEDVLNEDRVRHTPIWRSSLATSLVENIDRAYQKMRQDECPKRPGRKPAKHILSNHRPEGGKSRWPAGLPKDCYNEVWLRSLDKKDMDGLEMKEFVLENLFLSLS</sequence>
<feature type="region of interest" description="Disordered" evidence="2">
    <location>
        <begin position="153"/>
        <end position="174"/>
    </location>
</feature>
<keyword evidence="4" id="KW-1185">Reference proteome</keyword>
<feature type="region of interest" description="Disordered" evidence="2">
    <location>
        <begin position="293"/>
        <end position="312"/>
    </location>
</feature>
<feature type="region of interest" description="Disordered" evidence="2">
    <location>
        <begin position="678"/>
        <end position="708"/>
    </location>
</feature>
<dbReference type="STRING" id="747676.F4RPT1"/>
<feature type="compositionally biased region" description="Polar residues" evidence="2">
    <location>
        <begin position="295"/>
        <end position="305"/>
    </location>
</feature>
<evidence type="ECO:0000256" key="2">
    <source>
        <dbReference type="SAM" id="MobiDB-lite"/>
    </source>
</evidence>
<dbReference type="AlphaFoldDB" id="F4RPT1"/>
<dbReference type="HOGENOM" id="CLU_331516_0_0_1"/>
<dbReference type="GeneID" id="18934671"/>
<dbReference type="EMBL" id="GL883112">
    <property type="protein sequence ID" value="EGG05601.1"/>
    <property type="molecule type" value="Genomic_DNA"/>
</dbReference>
<dbReference type="VEuPathDB" id="FungiDB:MELLADRAFT_87865"/>
<feature type="compositionally biased region" description="Polar residues" evidence="2">
    <location>
        <begin position="352"/>
        <end position="389"/>
    </location>
</feature>
<dbReference type="OrthoDB" id="2507612at2759"/>
<feature type="coiled-coil region" evidence="1">
    <location>
        <begin position="51"/>
        <end position="78"/>
    </location>
</feature>
<keyword evidence="1" id="KW-0175">Coiled coil</keyword>
<gene>
    <name evidence="3" type="ORF">MELLADRAFT_87865</name>
</gene>